<evidence type="ECO:0000313" key="1">
    <source>
        <dbReference type="EMBL" id="SES30807.1"/>
    </source>
</evidence>
<dbReference type="RefSeq" id="WP_281244280.1">
    <property type="nucleotide sequence ID" value="NZ_FOGT01000015.1"/>
</dbReference>
<dbReference type="AlphaFoldDB" id="A0A1H9WAW8"/>
<dbReference type="EMBL" id="FOGT01000015">
    <property type="protein sequence ID" value="SES30807.1"/>
    <property type="molecule type" value="Genomic_DNA"/>
</dbReference>
<reference evidence="2" key="1">
    <citation type="submission" date="2016-10" db="EMBL/GenBank/DDBJ databases">
        <authorList>
            <person name="Varghese N."/>
            <person name="Submissions S."/>
        </authorList>
    </citation>
    <scope>NUCLEOTIDE SEQUENCE [LARGE SCALE GENOMIC DNA]</scope>
    <source>
        <strain evidence="2">S9</strain>
    </source>
</reference>
<dbReference type="Proteomes" id="UP000198571">
    <property type="component" value="Unassembled WGS sequence"/>
</dbReference>
<gene>
    <name evidence="1" type="ORF">SAMN05518684_11585</name>
</gene>
<evidence type="ECO:0000313" key="2">
    <source>
        <dbReference type="Proteomes" id="UP000198571"/>
    </source>
</evidence>
<accession>A0A1H9WAW8</accession>
<sequence>MKKYLLSVAIVTMFLGGFVSFSGGEQFAARDLPNQHSVPNFQ</sequence>
<protein>
    <submittedName>
        <fullName evidence="1">Uncharacterized protein</fullName>
    </submittedName>
</protein>
<keyword evidence="2" id="KW-1185">Reference proteome</keyword>
<proteinExistence type="predicted"/>
<organism evidence="1 2">
    <name type="scientific">Salipaludibacillus aurantiacus</name>
    <dbReference type="NCBI Taxonomy" id="1601833"/>
    <lineage>
        <taxon>Bacteria</taxon>
        <taxon>Bacillati</taxon>
        <taxon>Bacillota</taxon>
        <taxon>Bacilli</taxon>
        <taxon>Bacillales</taxon>
        <taxon>Bacillaceae</taxon>
    </lineage>
</organism>
<name>A0A1H9WAW8_9BACI</name>